<evidence type="ECO:0000313" key="2">
    <source>
        <dbReference type="EMBL" id="SEI04331.1"/>
    </source>
</evidence>
<keyword evidence="3" id="KW-1185">Reference proteome</keyword>
<feature type="domain" description="GEVED" evidence="1">
    <location>
        <begin position="113"/>
        <end position="189"/>
    </location>
</feature>
<evidence type="ECO:0000313" key="3">
    <source>
        <dbReference type="Proteomes" id="UP000199634"/>
    </source>
</evidence>
<sequence>MKKITHLSRLKIRWLNTKTLIFLLFGLFLPVLNGAAQTYCTPAYFTGCSWDDDLNSFKITGQGTSVISDLNTGCTTNGYLDNSTAIPAVDLLPGQSYPVEMNTNYTAGWEKASIWIDFNNDGTFDNTTEKLLTDLSLDQHPSFSTATIDIPITATPGIRRMRVRVVYNGLGFDACSNEDYGEAHDYSVNILPLTPCTGTPTAGTASATQRTCAGDPFTLLLTGSTVGGNLTYQWQSSPQGAGTWTNLTGATTISYTVTNQTADTDYRCIVTCTTSNSNDTSTVVSVAHIAPIGNFYEDFETTVTGGYSNPTVPDCWSYFVNTGYGYGYTSTGGQTGKGFYAYPYSDTELFLVSPETVDLGNGTKQVRFSANLSSTGIIGTEIRVYSLDGKTSTAAQTLIQTIPLKTTGWQEYIVPLPVTTDDYFAIAFYGAPSQYPNIYIDDVYYEDLSPCIFPLGIDVTNVTTTTANISWDASTATGVTGYEYEVRDASGTVVQSGSTTGATSAT</sequence>
<accession>A0A1H6MQZ9</accession>
<feature type="non-terminal residue" evidence="2">
    <location>
        <position position="506"/>
    </location>
</feature>
<proteinExistence type="predicted"/>
<dbReference type="InterPro" id="IPR045474">
    <property type="entry name" value="GEVED"/>
</dbReference>
<reference evidence="2 3" key="1">
    <citation type="submission" date="2016-10" db="EMBL/GenBank/DDBJ databases">
        <authorList>
            <person name="de Groot N.N."/>
        </authorList>
    </citation>
    <scope>NUCLEOTIDE SEQUENCE [LARGE SCALE GENOMIC DNA]</scope>
    <source>
        <strain evidence="2 3">CGMCC 1.10825</strain>
    </source>
</reference>
<dbReference type="STRING" id="1159016.SAMN02927937_02926"/>
<dbReference type="NCBIfam" id="NF038128">
    <property type="entry name" value="choice_anch_J"/>
    <property type="match status" value="1"/>
</dbReference>
<dbReference type="RefSeq" id="WP_177165112.1">
    <property type="nucleotide sequence ID" value="NZ_FNXE01000088.1"/>
</dbReference>
<dbReference type="AlphaFoldDB" id="A0A1H6MQZ9"/>
<gene>
    <name evidence="2" type="ORF">SAMN02927937_02926</name>
</gene>
<evidence type="ECO:0000259" key="1">
    <source>
        <dbReference type="Pfam" id="PF20009"/>
    </source>
</evidence>
<organism evidence="2 3">
    <name type="scientific">Paenimyroides marinum</name>
    <dbReference type="NCBI Taxonomy" id="1159016"/>
    <lineage>
        <taxon>Bacteria</taxon>
        <taxon>Pseudomonadati</taxon>
        <taxon>Bacteroidota</taxon>
        <taxon>Flavobacteriia</taxon>
        <taxon>Flavobacteriales</taxon>
        <taxon>Flavobacteriaceae</taxon>
        <taxon>Paenimyroides</taxon>
    </lineage>
</organism>
<dbReference type="Gene3D" id="2.60.40.2700">
    <property type="match status" value="1"/>
</dbReference>
<protein>
    <recommendedName>
        <fullName evidence="1">GEVED domain-containing protein</fullName>
    </recommendedName>
</protein>
<dbReference type="EMBL" id="FNXE01000088">
    <property type="protein sequence ID" value="SEI04331.1"/>
    <property type="molecule type" value="Genomic_DNA"/>
</dbReference>
<name>A0A1H6MQZ9_9FLAO</name>
<dbReference type="Proteomes" id="UP000199634">
    <property type="component" value="Unassembled WGS sequence"/>
</dbReference>
<dbReference type="Pfam" id="PF20009">
    <property type="entry name" value="GEVED"/>
    <property type="match status" value="1"/>
</dbReference>